<protein>
    <submittedName>
        <fullName evidence="1">Uncharacterized protein</fullName>
    </submittedName>
</protein>
<name>A0A4S8LRC4_DENBC</name>
<gene>
    <name evidence="1" type="ORF">K435DRAFT_800843</name>
</gene>
<sequence>MNPALLAEDCQPFQQVEHMEITTKVWVYPDGFTYPEFSLVLEVLRRANQCHVQLIQRARVGWQWLVALANHSPFYMKTTRKKTRLCEYNKDTSNSPWQPLKISSPKKEKNIVISQGSLDPYLPGFFRLVQANKAGQATSDLPEKLMTHLNLVVGLVVQSHQICKFPIIWQTNAFLVPHEGVTGSQNMSLLECVRKEISDTVQLVPKCKLARTRAMHVIAFHSDSCSKVTVPEDMRLEPGR</sequence>
<accession>A0A4S8LRC4</accession>
<reference evidence="1 2" key="1">
    <citation type="journal article" date="2019" name="Nat. Ecol. Evol.">
        <title>Megaphylogeny resolves global patterns of mushroom evolution.</title>
        <authorList>
            <person name="Varga T."/>
            <person name="Krizsan K."/>
            <person name="Foldi C."/>
            <person name="Dima B."/>
            <person name="Sanchez-Garcia M."/>
            <person name="Sanchez-Ramirez S."/>
            <person name="Szollosi G.J."/>
            <person name="Szarkandi J.G."/>
            <person name="Papp V."/>
            <person name="Albert L."/>
            <person name="Andreopoulos W."/>
            <person name="Angelini C."/>
            <person name="Antonin V."/>
            <person name="Barry K.W."/>
            <person name="Bougher N.L."/>
            <person name="Buchanan P."/>
            <person name="Buyck B."/>
            <person name="Bense V."/>
            <person name="Catcheside P."/>
            <person name="Chovatia M."/>
            <person name="Cooper J."/>
            <person name="Damon W."/>
            <person name="Desjardin D."/>
            <person name="Finy P."/>
            <person name="Geml J."/>
            <person name="Haridas S."/>
            <person name="Hughes K."/>
            <person name="Justo A."/>
            <person name="Karasinski D."/>
            <person name="Kautmanova I."/>
            <person name="Kiss B."/>
            <person name="Kocsube S."/>
            <person name="Kotiranta H."/>
            <person name="LaButti K.M."/>
            <person name="Lechner B.E."/>
            <person name="Liimatainen K."/>
            <person name="Lipzen A."/>
            <person name="Lukacs Z."/>
            <person name="Mihaltcheva S."/>
            <person name="Morgado L.N."/>
            <person name="Niskanen T."/>
            <person name="Noordeloos M.E."/>
            <person name="Ohm R.A."/>
            <person name="Ortiz-Santana B."/>
            <person name="Ovrebo C."/>
            <person name="Racz N."/>
            <person name="Riley R."/>
            <person name="Savchenko A."/>
            <person name="Shiryaev A."/>
            <person name="Soop K."/>
            <person name="Spirin V."/>
            <person name="Szebenyi C."/>
            <person name="Tomsovsky M."/>
            <person name="Tulloss R.E."/>
            <person name="Uehling J."/>
            <person name="Grigoriev I.V."/>
            <person name="Vagvolgyi C."/>
            <person name="Papp T."/>
            <person name="Martin F.M."/>
            <person name="Miettinen O."/>
            <person name="Hibbett D.S."/>
            <person name="Nagy L.G."/>
        </authorList>
    </citation>
    <scope>NUCLEOTIDE SEQUENCE [LARGE SCALE GENOMIC DNA]</scope>
    <source>
        <strain evidence="1 2">CBS 962.96</strain>
    </source>
</reference>
<keyword evidence="2" id="KW-1185">Reference proteome</keyword>
<organism evidence="1 2">
    <name type="scientific">Dendrothele bispora (strain CBS 962.96)</name>
    <dbReference type="NCBI Taxonomy" id="1314807"/>
    <lineage>
        <taxon>Eukaryota</taxon>
        <taxon>Fungi</taxon>
        <taxon>Dikarya</taxon>
        <taxon>Basidiomycota</taxon>
        <taxon>Agaricomycotina</taxon>
        <taxon>Agaricomycetes</taxon>
        <taxon>Agaricomycetidae</taxon>
        <taxon>Agaricales</taxon>
        <taxon>Agaricales incertae sedis</taxon>
        <taxon>Dendrothele</taxon>
    </lineage>
</organism>
<evidence type="ECO:0000313" key="1">
    <source>
        <dbReference type="EMBL" id="THU91996.1"/>
    </source>
</evidence>
<dbReference type="AlphaFoldDB" id="A0A4S8LRC4"/>
<dbReference type="Proteomes" id="UP000297245">
    <property type="component" value="Unassembled WGS sequence"/>
</dbReference>
<proteinExistence type="predicted"/>
<dbReference type="EMBL" id="ML179292">
    <property type="protein sequence ID" value="THU91996.1"/>
    <property type="molecule type" value="Genomic_DNA"/>
</dbReference>
<evidence type="ECO:0000313" key="2">
    <source>
        <dbReference type="Proteomes" id="UP000297245"/>
    </source>
</evidence>